<sequence length="126" mass="13714">RAPTEPQHTPSLTHPSTEDQPLVIESSSIHDTAQDSRDSLDGTNRSEGEQVQSPYDSPLSGSHTSNRANSDLNLEELFSICTNLSNKVLALESVKDAQAAEIIALKAKIKKLEKKCNPSIYTIEPS</sequence>
<feature type="compositionally biased region" description="Basic and acidic residues" evidence="1">
    <location>
        <begin position="32"/>
        <end position="48"/>
    </location>
</feature>
<comment type="caution">
    <text evidence="2">The sequence shown here is derived from an EMBL/GenBank/DDBJ whole genome shotgun (WGS) entry which is preliminary data.</text>
</comment>
<feature type="compositionally biased region" description="Polar residues" evidence="1">
    <location>
        <begin position="1"/>
        <end position="31"/>
    </location>
</feature>
<accession>A0A699UYL9</accession>
<evidence type="ECO:0000256" key="1">
    <source>
        <dbReference type="SAM" id="MobiDB-lite"/>
    </source>
</evidence>
<proteinExistence type="predicted"/>
<feature type="non-terminal residue" evidence="2">
    <location>
        <position position="1"/>
    </location>
</feature>
<dbReference type="AlphaFoldDB" id="A0A699UYL9"/>
<reference evidence="2" key="1">
    <citation type="journal article" date="2019" name="Sci. Rep.">
        <title>Draft genome of Tanacetum cinerariifolium, the natural source of mosquito coil.</title>
        <authorList>
            <person name="Yamashiro T."/>
            <person name="Shiraishi A."/>
            <person name="Satake H."/>
            <person name="Nakayama K."/>
        </authorList>
    </citation>
    <scope>NUCLEOTIDE SEQUENCE</scope>
</reference>
<feature type="region of interest" description="Disordered" evidence="1">
    <location>
        <begin position="1"/>
        <end position="68"/>
    </location>
</feature>
<feature type="compositionally biased region" description="Polar residues" evidence="1">
    <location>
        <begin position="49"/>
        <end position="68"/>
    </location>
</feature>
<protein>
    <submittedName>
        <fullName evidence="2">Uncharacterized protein</fullName>
    </submittedName>
</protein>
<name>A0A699UYL9_TANCI</name>
<dbReference type="EMBL" id="BKCJ011378505">
    <property type="protein sequence ID" value="GFD27630.1"/>
    <property type="molecule type" value="Genomic_DNA"/>
</dbReference>
<evidence type="ECO:0000313" key="2">
    <source>
        <dbReference type="EMBL" id="GFD27630.1"/>
    </source>
</evidence>
<organism evidence="2">
    <name type="scientific">Tanacetum cinerariifolium</name>
    <name type="common">Dalmatian daisy</name>
    <name type="synonym">Chrysanthemum cinerariifolium</name>
    <dbReference type="NCBI Taxonomy" id="118510"/>
    <lineage>
        <taxon>Eukaryota</taxon>
        <taxon>Viridiplantae</taxon>
        <taxon>Streptophyta</taxon>
        <taxon>Embryophyta</taxon>
        <taxon>Tracheophyta</taxon>
        <taxon>Spermatophyta</taxon>
        <taxon>Magnoliopsida</taxon>
        <taxon>eudicotyledons</taxon>
        <taxon>Gunneridae</taxon>
        <taxon>Pentapetalae</taxon>
        <taxon>asterids</taxon>
        <taxon>campanulids</taxon>
        <taxon>Asterales</taxon>
        <taxon>Asteraceae</taxon>
        <taxon>Asteroideae</taxon>
        <taxon>Anthemideae</taxon>
        <taxon>Anthemidinae</taxon>
        <taxon>Tanacetum</taxon>
    </lineage>
</organism>
<gene>
    <name evidence="2" type="ORF">Tci_899599</name>
</gene>